<dbReference type="InterPro" id="IPR045775">
    <property type="entry name" value="DUF6207"/>
</dbReference>
<protein>
    <submittedName>
        <fullName evidence="1">DUF6207 family protein</fullName>
    </submittedName>
</protein>
<comment type="caution">
    <text evidence="1">The sequence shown here is derived from an EMBL/GenBank/DDBJ whole genome shotgun (WGS) entry which is preliminary data.</text>
</comment>
<accession>A0ABV3E5L2</accession>
<evidence type="ECO:0000313" key="1">
    <source>
        <dbReference type="EMBL" id="MEU9352429.1"/>
    </source>
</evidence>
<name>A0ABV3E5L2_9ACTN</name>
<sequence length="53" mass="5763">MLVGRWATSTAERTTHDVYQPGVRLRCYLDLHQLISPATVPADAVPEVSTAAP</sequence>
<dbReference type="RefSeq" id="WP_359981007.1">
    <property type="nucleotide sequence ID" value="NZ_JBEZLS010000010.1"/>
</dbReference>
<dbReference type="Proteomes" id="UP001551582">
    <property type="component" value="Unassembled WGS sequence"/>
</dbReference>
<dbReference type="EMBL" id="JBEZLS010000010">
    <property type="protein sequence ID" value="MEU9352429.1"/>
    <property type="molecule type" value="Genomic_DNA"/>
</dbReference>
<organism evidence="1 2">
    <name type="scientific">Streptomyces griseoloalbus</name>
    <dbReference type="NCBI Taxonomy" id="67303"/>
    <lineage>
        <taxon>Bacteria</taxon>
        <taxon>Bacillati</taxon>
        <taxon>Actinomycetota</taxon>
        <taxon>Actinomycetes</taxon>
        <taxon>Kitasatosporales</taxon>
        <taxon>Streptomycetaceae</taxon>
        <taxon>Streptomyces</taxon>
    </lineage>
</organism>
<keyword evidence="2" id="KW-1185">Reference proteome</keyword>
<reference evidence="1 2" key="1">
    <citation type="submission" date="2024-06" db="EMBL/GenBank/DDBJ databases">
        <title>The Natural Products Discovery Center: Release of the First 8490 Sequenced Strains for Exploring Actinobacteria Biosynthetic Diversity.</title>
        <authorList>
            <person name="Kalkreuter E."/>
            <person name="Kautsar S.A."/>
            <person name="Yang D."/>
            <person name="Bader C.D."/>
            <person name="Teijaro C.N."/>
            <person name="Fluegel L."/>
            <person name="Davis C.M."/>
            <person name="Simpson J.R."/>
            <person name="Lauterbach L."/>
            <person name="Steele A.D."/>
            <person name="Gui C."/>
            <person name="Meng S."/>
            <person name="Li G."/>
            <person name="Viehrig K."/>
            <person name="Ye F."/>
            <person name="Su P."/>
            <person name="Kiefer A.F."/>
            <person name="Nichols A."/>
            <person name="Cepeda A.J."/>
            <person name="Yan W."/>
            <person name="Fan B."/>
            <person name="Jiang Y."/>
            <person name="Adhikari A."/>
            <person name="Zheng C.-J."/>
            <person name="Schuster L."/>
            <person name="Cowan T.M."/>
            <person name="Smanski M.J."/>
            <person name="Chevrette M.G."/>
            <person name="De Carvalho L.P.S."/>
            <person name="Shen B."/>
        </authorList>
    </citation>
    <scope>NUCLEOTIDE SEQUENCE [LARGE SCALE GENOMIC DNA]</scope>
    <source>
        <strain evidence="1 2">NPDC048274</strain>
    </source>
</reference>
<dbReference type="Pfam" id="PF19711">
    <property type="entry name" value="DUF6207"/>
    <property type="match status" value="1"/>
</dbReference>
<evidence type="ECO:0000313" key="2">
    <source>
        <dbReference type="Proteomes" id="UP001551582"/>
    </source>
</evidence>
<proteinExistence type="predicted"/>
<gene>
    <name evidence="1" type="ORF">AB0D65_15830</name>
</gene>